<dbReference type="InterPro" id="IPR002068">
    <property type="entry name" value="A-crystallin/Hsp20_dom"/>
</dbReference>
<evidence type="ECO:0000256" key="6">
    <source>
        <dbReference type="SAM" id="MobiDB-lite"/>
    </source>
</evidence>
<evidence type="ECO:0000259" key="8">
    <source>
        <dbReference type="PROSITE" id="PS01031"/>
    </source>
</evidence>
<dbReference type="PANTHER" id="PTHR43670">
    <property type="entry name" value="HEAT SHOCK PROTEIN 26"/>
    <property type="match status" value="1"/>
</dbReference>
<comment type="subcellular location">
    <subcellularLocation>
        <location evidence="1">Cell membrane</location>
        <topology evidence="1">Single-pass membrane protein</topology>
    </subcellularLocation>
</comment>
<reference evidence="9" key="1">
    <citation type="submission" date="2018-02" db="EMBL/GenBank/DDBJ databases">
        <authorList>
            <person name="Cohen D.B."/>
            <person name="Kent A.D."/>
        </authorList>
    </citation>
    <scope>NUCLEOTIDE SEQUENCE</scope>
</reference>
<evidence type="ECO:0000256" key="2">
    <source>
        <dbReference type="ARBA" id="ARBA00022475"/>
    </source>
</evidence>
<evidence type="ECO:0000256" key="5">
    <source>
        <dbReference type="RuleBase" id="RU003616"/>
    </source>
</evidence>
<dbReference type="PROSITE" id="PS01031">
    <property type="entry name" value="SHSP"/>
    <property type="match status" value="1"/>
</dbReference>
<proteinExistence type="inferred from homology"/>
<sequence length="297" mass="33385">MDAKLKPVNRVYEDIDPQIEWAYEEGLDTVIVHLPEFRKEQLKVEIASTGNIRVSGQRSLGNNKWKRFVKEIPIPSNVDNNAIHANFQENILYIKLPKVIAPAPKPRQQTKPRVETPPIIPQQKPTSEPKPQVAGVQVGIVALQCRVMMFFKRQQKAETSITRVSERQGEKNEPIDANKKKSIETDADNVSQENLEKERSGWFEKTGEVTSSSTSEKHGNIFETVRDALMMMDKGARGNEDGSGKYVVEGYKQVVGGMATELKKTNLINLVVAGLLVLVLALYVKNALFKTVFNEDK</sequence>
<dbReference type="GO" id="GO:0006952">
    <property type="term" value="P:defense response"/>
    <property type="evidence" value="ECO:0007669"/>
    <property type="project" value="UniProtKB-KW"/>
</dbReference>
<accession>A0A2N9FX36</accession>
<dbReference type="Gene3D" id="2.60.40.790">
    <property type="match status" value="1"/>
</dbReference>
<organism evidence="9">
    <name type="scientific">Fagus sylvatica</name>
    <name type="common">Beechnut</name>
    <dbReference type="NCBI Taxonomy" id="28930"/>
    <lineage>
        <taxon>Eukaryota</taxon>
        <taxon>Viridiplantae</taxon>
        <taxon>Streptophyta</taxon>
        <taxon>Embryophyta</taxon>
        <taxon>Tracheophyta</taxon>
        <taxon>Spermatophyta</taxon>
        <taxon>Magnoliopsida</taxon>
        <taxon>eudicotyledons</taxon>
        <taxon>Gunneridae</taxon>
        <taxon>Pentapetalae</taxon>
        <taxon>rosids</taxon>
        <taxon>fabids</taxon>
        <taxon>Fagales</taxon>
        <taxon>Fagaceae</taxon>
        <taxon>Fagus</taxon>
    </lineage>
</organism>
<dbReference type="EMBL" id="OIVN01001221">
    <property type="protein sequence ID" value="SPC91344.1"/>
    <property type="molecule type" value="Genomic_DNA"/>
</dbReference>
<dbReference type="SUPFAM" id="SSF49764">
    <property type="entry name" value="HSP20-like chaperones"/>
    <property type="match status" value="1"/>
</dbReference>
<keyword evidence="3" id="KW-0611">Plant defense</keyword>
<dbReference type="InterPro" id="IPR008978">
    <property type="entry name" value="HSP20-like_chaperone"/>
</dbReference>
<dbReference type="PANTHER" id="PTHR43670:SF73">
    <property type="entry name" value="INACTIVE PROTEIN RESTRICTED TEV MOVEMENT 2-LIKE"/>
    <property type="match status" value="1"/>
</dbReference>
<gene>
    <name evidence="9" type="ORF">FSB_LOCUS19226</name>
</gene>
<evidence type="ECO:0000256" key="7">
    <source>
        <dbReference type="SAM" id="Phobius"/>
    </source>
</evidence>
<keyword evidence="2" id="KW-1003">Cell membrane</keyword>
<keyword evidence="7" id="KW-0472">Membrane</keyword>
<keyword evidence="7" id="KW-0812">Transmembrane</keyword>
<dbReference type="CDD" id="cd06464">
    <property type="entry name" value="ACD_sHsps-like"/>
    <property type="match status" value="1"/>
</dbReference>
<evidence type="ECO:0000256" key="1">
    <source>
        <dbReference type="ARBA" id="ARBA00004162"/>
    </source>
</evidence>
<dbReference type="AlphaFoldDB" id="A0A2N9FX36"/>
<evidence type="ECO:0000256" key="4">
    <source>
        <dbReference type="PROSITE-ProRule" id="PRU00285"/>
    </source>
</evidence>
<feature type="domain" description="SHSP" evidence="8">
    <location>
        <begin position="10"/>
        <end position="117"/>
    </location>
</feature>
<dbReference type="Pfam" id="PF00011">
    <property type="entry name" value="HSP20"/>
    <property type="match status" value="1"/>
</dbReference>
<name>A0A2N9FX36_FAGSY</name>
<feature type="compositionally biased region" description="Basic and acidic residues" evidence="6">
    <location>
        <begin position="164"/>
        <end position="184"/>
    </location>
</feature>
<dbReference type="GO" id="GO:0034605">
    <property type="term" value="P:cellular response to heat"/>
    <property type="evidence" value="ECO:0007669"/>
    <property type="project" value="TreeGrafter"/>
</dbReference>
<feature type="region of interest" description="Disordered" evidence="6">
    <location>
        <begin position="104"/>
        <end position="132"/>
    </location>
</feature>
<keyword evidence="7" id="KW-1133">Transmembrane helix</keyword>
<feature type="transmembrane region" description="Helical" evidence="7">
    <location>
        <begin position="267"/>
        <end position="284"/>
    </location>
</feature>
<protein>
    <recommendedName>
        <fullName evidence="8">SHSP domain-containing protein</fullName>
    </recommendedName>
</protein>
<evidence type="ECO:0000256" key="3">
    <source>
        <dbReference type="ARBA" id="ARBA00022821"/>
    </source>
</evidence>
<dbReference type="GO" id="GO:0005886">
    <property type="term" value="C:plasma membrane"/>
    <property type="evidence" value="ECO:0007669"/>
    <property type="project" value="UniProtKB-SubCell"/>
</dbReference>
<comment type="similarity">
    <text evidence="4 5">Belongs to the small heat shock protein (HSP20) family.</text>
</comment>
<evidence type="ECO:0000313" key="9">
    <source>
        <dbReference type="EMBL" id="SPC91344.1"/>
    </source>
</evidence>
<feature type="region of interest" description="Disordered" evidence="6">
    <location>
        <begin position="158"/>
        <end position="199"/>
    </location>
</feature>